<evidence type="ECO:0000256" key="17">
    <source>
        <dbReference type="ARBA" id="ARBA00023242"/>
    </source>
</evidence>
<keyword evidence="13" id="KW-0653">Protein transport</keyword>
<dbReference type="InterPro" id="IPR057053">
    <property type="entry name" value="MYND_ZMYND11_ZMYD8"/>
</dbReference>
<evidence type="ECO:0000256" key="1">
    <source>
        <dbReference type="ARBA" id="ARBA00004123"/>
    </source>
</evidence>
<dbReference type="InterPro" id="IPR047269">
    <property type="entry name" value="ZMY11"/>
</dbReference>
<evidence type="ECO:0000256" key="14">
    <source>
        <dbReference type="ARBA" id="ARBA00023034"/>
    </source>
</evidence>
<dbReference type="PANTHER" id="PTHR46379:SF1">
    <property type="entry name" value="ZINC FINGER MYND DOMAIN-CONTAINING PROTEIN 11"/>
    <property type="match status" value="1"/>
</dbReference>
<keyword evidence="16" id="KW-0472">Membrane</keyword>
<comment type="caution">
    <text evidence="25">The sequence shown here is derived from an EMBL/GenBank/DDBJ whole genome shotgun (WGS) entry which is preliminary data.</text>
</comment>
<dbReference type="InterPro" id="IPR002893">
    <property type="entry name" value="Znf_MYND"/>
</dbReference>
<keyword evidence="15" id="KW-0103">Bromodomain</keyword>
<evidence type="ECO:0000256" key="21">
    <source>
        <dbReference type="SAM" id="MobiDB-lite"/>
    </source>
</evidence>
<feature type="region of interest" description="Disordered" evidence="21">
    <location>
        <begin position="504"/>
        <end position="746"/>
    </location>
</feature>
<feature type="domain" description="MYND-type" evidence="23">
    <location>
        <begin position="1047"/>
        <end position="1083"/>
    </location>
</feature>
<evidence type="ECO:0000256" key="9">
    <source>
        <dbReference type="ARBA" id="ARBA00022771"/>
    </source>
</evidence>
<dbReference type="InterPro" id="IPR024602">
    <property type="entry name" value="COG_su2_N"/>
</dbReference>
<keyword evidence="20" id="KW-0175">Coiled coil</keyword>
<dbReference type="Proteomes" id="UP001626550">
    <property type="component" value="Unassembled WGS sequence"/>
</dbReference>
<gene>
    <name evidence="25" type="primary">COG2_1</name>
    <name evidence="25" type="ORF">Ciccas_008327</name>
</gene>
<dbReference type="Pfam" id="PF06148">
    <property type="entry name" value="COG2_N"/>
    <property type="match status" value="1"/>
</dbReference>
<dbReference type="Gene3D" id="2.30.30.140">
    <property type="match status" value="1"/>
</dbReference>
<dbReference type="SUPFAM" id="SSF144232">
    <property type="entry name" value="HIT/MYND zinc finger-like"/>
    <property type="match status" value="1"/>
</dbReference>
<dbReference type="SUPFAM" id="SSF47370">
    <property type="entry name" value="Bromodomain"/>
    <property type="match status" value="1"/>
</dbReference>
<dbReference type="InterPro" id="IPR013083">
    <property type="entry name" value="Znf_RING/FYVE/PHD"/>
</dbReference>
<keyword evidence="17" id="KW-0539">Nucleus</keyword>
<dbReference type="EMBL" id="JBJKFK010001446">
    <property type="protein sequence ID" value="KAL3313072.1"/>
    <property type="molecule type" value="Genomic_DNA"/>
</dbReference>
<dbReference type="GO" id="GO:0015031">
    <property type="term" value="P:protein transport"/>
    <property type="evidence" value="ECO:0007669"/>
    <property type="project" value="UniProtKB-KW"/>
</dbReference>
<reference evidence="25 26" key="1">
    <citation type="submission" date="2024-11" db="EMBL/GenBank/DDBJ databases">
        <title>Adaptive evolution of stress response genes in parasites aligns with host niche diversity.</title>
        <authorList>
            <person name="Hahn C."/>
            <person name="Resl P."/>
        </authorList>
    </citation>
    <scope>NUCLEOTIDE SEQUENCE [LARGE SCALE GENOMIC DNA]</scope>
    <source>
        <strain evidence="25">EGGRZ-B1_66</strain>
        <tissue evidence="25">Body</tissue>
    </source>
</reference>
<dbReference type="GO" id="GO:0005634">
    <property type="term" value="C:nucleus"/>
    <property type="evidence" value="ECO:0007669"/>
    <property type="project" value="UniProtKB-SubCell"/>
</dbReference>
<organism evidence="25 26">
    <name type="scientific">Cichlidogyrus casuarinus</name>
    <dbReference type="NCBI Taxonomy" id="1844966"/>
    <lineage>
        <taxon>Eukaryota</taxon>
        <taxon>Metazoa</taxon>
        <taxon>Spiralia</taxon>
        <taxon>Lophotrochozoa</taxon>
        <taxon>Platyhelminthes</taxon>
        <taxon>Monogenea</taxon>
        <taxon>Monopisthocotylea</taxon>
        <taxon>Dactylogyridea</taxon>
        <taxon>Ancyrocephalidae</taxon>
        <taxon>Cichlidogyrus</taxon>
    </lineage>
</organism>
<dbReference type="SMART" id="SM00249">
    <property type="entry name" value="PHD"/>
    <property type="match status" value="1"/>
</dbReference>
<feature type="compositionally biased region" description="Basic residues" evidence="21">
    <location>
        <begin position="709"/>
        <end position="718"/>
    </location>
</feature>
<dbReference type="Pfam" id="PF24324">
    <property type="entry name" value="MYND_ZMYND11_ZMYD8"/>
    <property type="match status" value="1"/>
</dbReference>
<dbReference type="GO" id="GO:0008270">
    <property type="term" value="F:zinc ion binding"/>
    <property type="evidence" value="ECO:0007669"/>
    <property type="project" value="UniProtKB-KW"/>
</dbReference>
<dbReference type="InterPro" id="IPR001965">
    <property type="entry name" value="Znf_PHD"/>
</dbReference>
<feature type="compositionally biased region" description="Low complexity" evidence="21">
    <location>
        <begin position="587"/>
        <end position="613"/>
    </location>
</feature>
<dbReference type="Gene3D" id="3.30.40.10">
    <property type="entry name" value="Zinc/RING finger domain, C3HC4 (zinc finger)"/>
    <property type="match status" value="1"/>
</dbReference>
<evidence type="ECO:0000256" key="10">
    <source>
        <dbReference type="ARBA" id="ARBA00022833"/>
    </source>
</evidence>
<evidence type="ECO:0000256" key="5">
    <source>
        <dbReference type="ARBA" id="ARBA00022491"/>
    </source>
</evidence>
<dbReference type="InterPro" id="IPR036427">
    <property type="entry name" value="Bromodomain-like_sf"/>
</dbReference>
<evidence type="ECO:0000256" key="3">
    <source>
        <dbReference type="ARBA" id="ARBA00020977"/>
    </source>
</evidence>
<evidence type="ECO:0000256" key="20">
    <source>
        <dbReference type="SAM" id="Coils"/>
    </source>
</evidence>
<evidence type="ECO:0000259" key="24">
    <source>
        <dbReference type="PROSITE" id="PS52014"/>
    </source>
</evidence>
<feature type="compositionally biased region" description="Basic residues" evidence="21">
    <location>
        <begin position="532"/>
        <end position="550"/>
    </location>
</feature>
<protein>
    <recommendedName>
        <fullName evidence="3">Conserved oligomeric Golgi complex subunit 2</fullName>
    </recommendedName>
    <alternativeName>
        <fullName evidence="18">Component of oligomeric Golgi complex 2</fullName>
    </alternativeName>
</protein>
<dbReference type="GO" id="GO:0000139">
    <property type="term" value="C:Golgi membrane"/>
    <property type="evidence" value="ECO:0007669"/>
    <property type="project" value="UniProtKB-SubCell"/>
</dbReference>
<evidence type="ECO:0000256" key="2">
    <source>
        <dbReference type="ARBA" id="ARBA00004395"/>
    </source>
</evidence>
<evidence type="ECO:0000256" key="11">
    <source>
        <dbReference type="ARBA" id="ARBA00022843"/>
    </source>
</evidence>
<feature type="compositionally biased region" description="Low complexity" evidence="21">
    <location>
        <begin position="698"/>
        <end position="708"/>
    </location>
</feature>
<feature type="compositionally biased region" description="Low complexity" evidence="21">
    <location>
        <begin position="451"/>
        <end position="477"/>
    </location>
</feature>
<keyword evidence="26" id="KW-1185">Reference proteome</keyword>
<evidence type="ECO:0000313" key="26">
    <source>
        <dbReference type="Proteomes" id="UP001626550"/>
    </source>
</evidence>
<dbReference type="PROSITE" id="PS01360">
    <property type="entry name" value="ZF_MYND_1"/>
    <property type="match status" value="1"/>
</dbReference>
<dbReference type="GO" id="GO:0006325">
    <property type="term" value="P:chromatin organization"/>
    <property type="evidence" value="ECO:0007669"/>
    <property type="project" value="UniProtKB-KW"/>
</dbReference>
<evidence type="ECO:0000256" key="15">
    <source>
        <dbReference type="ARBA" id="ARBA00023117"/>
    </source>
</evidence>
<evidence type="ECO:0000256" key="13">
    <source>
        <dbReference type="ARBA" id="ARBA00022927"/>
    </source>
</evidence>
<evidence type="ECO:0000313" key="25">
    <source>
        <dbReference type="EMBL" id="KAL3313072.1"/>
    </source>
</evidence>
<dbReference type="InterPro" id="IPR019787">
    <property type="entry name" value="Znf_PHD-finger"/>
</dbReference>
<feature type="domain" description="SAMD1-like winged helix (WH)" evidence="24">
    <location>
        <begin position="8"/>
        <end position="89"/>
    </location>
</feature>
<evidence type="ECO:0000256" key="8">
    <source>
        <dbReference type="ARBA" id="ARBA00022723"/>
    </source>
</evidence>
<feature type="compositionally biased region" description="Basic residues" evidence="21">
    <location>
        <begin position="668"/>
        <end position="680"/>
    </location>
</feature>
<evidence type="ECO:0000256" key="19">
    <source>
        <dbReference type="PROSITE-ProRule" id="PRU00134"/>
    </source>
</evidence>
<evidence type="ECO:0000256" key="4">
    <source>
        <dbReference type="ARBA" id="ARBA00022448"/>
    </source>
</evidence>
<keyword evidence="14" id="KW-0333">Golgi apparatus</keyword>
<keyword evidence="5" id="KW-0678">Repressor</keyword>
<keyword evidence="8" id="KW-0479">Metal-binding</keyword>
<evidence type="ECO:0000256" key="6">
    <source>
        <dbReference type="ARBA" id="ARBA00022499"/>
    </source>
</evidence>
<dbReference type="InterPro" id="IPR048589">
    <property type="entry name" value="SAMD1-like_WH"/>
</dbReference>
<evidence type="ECO:0000259" key="22">
    <source>
        <dbReference type="PROSITE" id="PS50016"/>
    </source>
</evidence>
<feature type="non-terminal residue" evidence="25">
    <location>
        <position position="1324"/>
    </location>
</feature>
<dbReference type="PROSITE" id="PS50865">
    <property type="entry name" value="ZF_MYND_2"/>
    <property type="match status" value="1"/>
</dbReference>
<evidence type="ECO:0000256" key="12">
    <source>
        <dbReference type="ARBA" id="ARBA00022853"/>
    </source>
</evidence>
<feature type="compositionally biased region" description="Low complexity" evidence="21">
    <location>
        <begin position="551"/>
        <end position="575"/>
    </location>
</feature>
<keyword evidence="11" id="KW-0832">Ubl conjugation</keyword>
<keyword evidence="9 19" id="KW-0863">Zinc-finger</keyword>
<feature type="region of interest" description="Disordered" evidence="21">
    <location>
        <begin position="420"/>
        <end position="489"/>
    </location>
</feature>
<name>A0ABD2Q1I4_9PLAT</name>
<evidence type="ECO:0000256" key="18">
    <source>
        <dbReference type="ARBA" id="ARBA00031344"/>
    </source>
</evidence>
<keyword evidence="12" id="KW-0156">Chromatin regulator</keyword>
<dbReference type="InterPro" id="IPR011011">
    <property type="entry name" value="Znf_FYVE_PHD"/>
</dbReference>
<sequence>MVFIRAEQFRHADPDRVRTVWKILESMNASKQYALADKLVKALRKETGLKDDQIRLLLDEIEGDGLIVKSLPSDLTKGSPDSYRLPTFSLPCERGKHDWYCFKCHKAGEMRRCSECFRVYHTECALELKRQSSPIRSPIHDDESDFTCPVCDSSPKCEYSRKQIRKLLDFATHHLKKGPLWKLFRTIGFNNDINKNEYLVYKYLDLELLQQKIRDGRYTALESFALDVELLVHDVCILYGPFSNEADQARFFLRSIKSEIYEIELCTDCYINAKAKPSEWISKPCKPAHELIWASHRTTSGAGMFSDAQIAHFYWPAKILLEKDHGFEIRFFGGTHERMFAQRENTKPFKTPLTQLEVMRRSSSQGSSTNSGGFERAWSEVNKLQANIDSGYYTHSSGESDLPPSDVEYSDELYLEPRRGAVLSSRRQPNSHDSPRSSSVTSSYAQRKRNASSTSSQQASTISRGAKSGRASRGGKATQPRPVVPKTSSSLNAVMNALAQTKAALSGKKIKPSPPQPMFRGINYPGSPKSSKSPKRPSKGAKSRPLKRKQSSSVGTRSSTTSSLSSVSSSQSSIASRKKTNLLTAGTSTRPRTSTIRTKPSPSSSSDSSNSSSANSQFKAFKSKKPATPEESTVKSKKVRALVMNGGRKSIRSAQSSASKPDVEKTVRKATKHGRRKSGKQNHQIGGEESDLTDRCSDSSVSTNSNASRKTRKKKRSKTQSSKPPNGGPSTPGNNPGPSKFSTTPAGLIPCATLIKTSNPGPNGLPTSASIQVVKAGQQSLYTTISGQGLPTALLQATPGTGNLTLTTGSQAVLAAFGAASGANSAMFTAAANLASTQPLLQQTGKQVSPQIPRSHLPPNKRAVAEAAALAMCNSPGNQTLGPTVTTTTATSFYPAAFLAGQTTQTAPGNLLISPSGQVQLIPTNATDLQAAANALAGLTTTNAKSGRQNKTTAGPTTVTCVSCKEREKTMQNVEAEQKRALAELEERLTRHFQEEKSLAVRQSLEQAQKTYKENLERMQNEHREALEAAELRMNETMVQTKRRQWCRNCLKEAIYHCCWNTSYCSIPCQQEHWQKEHKRQSCFLLVLASLKHRRLFAQANLLEDAFDVIPSGLKFCFNREVFLDDYFDPMDFLRQQHLLGCSMEQVYDSLLQYSNVLKNGLVELINRDYSVFVKLSQNLNGLDKTMVQLAAPYQQYRAQLDGVKTDMQQRISKLESLLDRQQTIQSSKHLIRDLTDLHTCVETLESWLETCNLHCTAYQHGALPDPSPDEEELWPQYLSFDSVGHQQGNPNDRFQWIVNEFIKMQYLLAKCPPDNPIVLKLVP</sequence>
<keyword evidence="10" id="KW-0862">Zinc</keyword>
<keyword evidence="6" id="KW-1017">Isopeptide bond</keyword>
<feature type="compositionally biased region" description="Polar residues" evidence="21">
    <location>
        <begin position="425"/>
        <end position="445"/>
    </location>
</feature>
<dbReference type="PROSITE" id="PS52014">
    <property type="entry name" value="SAMD1_WH"/>
    <property type="match status" value="1"/>
</dbReference>
<dbReference type="Gene3D" id="1.20.920.10">
    <property type="entry name" value="Bromodomain-like"/>
    <property type="match status" value="1"/>
</dbReference>
<accession>A0ABD2Q1I4</accession>
<keyword evidence="7" id="KW-0597">Phosphoprotein</keyword>
<dbReference type="SUPFAM" id="SSF57903">
    <property type="entry name" value="FYVE/PHD zinc finger"/>
    <property type="match status" value="1"/>
</dbReference>
<comment type="subcellular location">
    <subcellularLocation>
        <location evidence="2">Golgi apparatus membrane</location>
        <topology evidence="2">Peripheral membrane protein</topology>
    </subcellularLocation>
    <subcellularLocation>
        <location evidence="1">Nucleus</location>
    </subcellularLocation>
</comment>
<keyword evidence="4" id="KW-0813">Transport</keyword>
<dbReference type="PROSITE" id="PS50016">
    <property type="entry name" value="ZF_PHD_2"/>
    <property type="match status" value="1"/>
</dbReference>
<evidence type="ECO:0000256" key="7">
    <source>
        <dbReference type="ARBA" id="ARBA00022553"/>
    </source>
</evidence>
<feature type="coiled-coil region" evidence="20">
    <location>
        <begin position="964"/>
        <end position="1036"/>
    </location>
</feature>
<proteinExistence type="predicted"/>
<feature type="domain" description="PHD-type" evidence="22">
    <location>
        <begin position="98"/>
        <end position="154"/>
    </location>
</feature>
<dbReference type="PANTHER" id="PTHR46379">
    <property type="entry name" value="ZINC FINGER MYND DOMAIN-CONTAINING"/>
    <property type="match status" value="1"/>
</dbReference>
<evidence type="ECO:0000259" key="23">
    <source>
        <dbReference type="PROSITE" id="PS50865"/>
    </source>
</evidence>
<evidence type="ECO:0000256" key="16">
    <source>
        <dbReference type="ARBA" id="ARBA00023136"/>
    </source>
</evidence>
<feature type="compositionally biased region" description="Low complexity" evidence="21">
    <location>
        <begin position="719"/>
        <end position="740"/>
    </location>
</feature>